<proteinExistence type="predicted"/>
<feature type="chain" id="PRO_5045348342" evidence="1">
    <location>
        <begin position="26"/>
        <end position="532"/>
    </location>
</feature>
<feature type="signal peptide" evidence="1">
    <location>
        <begin position="1"/>
        <end position="25"/>
    </location>
</feature>
<dbReference type="EMBL" id="CP136862">
    <property type="protein sequence ID" value="WOJ90939.1"/>
    <property type="molecule type" value="Genomic_DNA"/>
</dbReference>
<accession>A0ABZ0HUI7</accession>
<dbReference type="InterPro" id="IPR023296">
    <property type="entry name" value="Glyco_hydro_beta-prop_sf"/>
</dbReference>
<evidence type="ECO:0000313" key="3">
    <source>
        <dbReference type="Proteomes" id="UP001626536"/>
    </source>
</evidence>
<dbReference type="SUPFAM" id="SSF75005">
    <property type="entry name" value="Arabinanase/levansucrase/invertase"/>
    <property type="match status" value="1"/>
</dbReference>
<keyword evidence="1" id="KW-0732">Signal</keyword>
<organism evidence="2 3">
    <name type="scientific">Methylocapsa polymorpha</name>
    <dbReference type="NCBI Taxonomy" id="3080828"/>
    <lineage>
        <taxon>Bacteria</taxon>
        <taxon>Pseudomonadati</taxon>
        <taxon>Pseudomonadota</taxon>
        <taxon>Alphaproteobacteria</taxon>
        <taxon>Hyphomicrobiales</taxon>
        <taxon>Beijerinckiaceae</taxon>
        <taxon>Methylocapsa</taxon>
    </lineage>
</organism>
<name>A0ABZ0HUI7_9HYPH</name>
<keyword evidence="3" id="KW-1185">Reference proteome</keyword>
<reference evidence="2 3" key="1">
    <citation type="submission" date="2023-10" db="EMBL/GenBank/DDBJ databases">
        <title>Novel methanotroph of the genus Methylocapsa from a subarctic wetland.</title>
        <authorList>
            <person name="Belova S.E."/>
            <person name="Oshkin I.Y."/>
            <person name="Miroshnikov K."/>
            <person name="Dedysh S.N."/>
        </authorList>
    </citation>
    <scope>NUCLEOTIDE SEQUENCE [LARGE SCALE GENOMIC DNA]</scope>
    <source>
        <strain evidence="2 3">RX1</strain>
    </source>
</reference>
<gene>
    <name evidence="2" type="ORF">RZS28_06540</name>
</gene>
<dbReference type="Proteomes" id="UP001626536">
    <property type="component" value="Chromosome"/>
</dbReference>
<evidence type="ECO:0000313" key="2">
    <source>
        <dbReference type="EMBL" id="WOJ90939.1"/>
    </source>
</evidence>
<protein>
    <submittedName>
        <fullName evidence="2">Uncharacterized protein</fullName>
    </submittedName>
</protein>
<dbReference type="RefSeq" id="WP_407340528.1">
    <property type="nucleotide sequence ID" value="NZ_CP136862.1"/>
</dbReference>
<sequence length="532" mass="56590">MKIKNLLCGLGASLIALSASLAARADDDNYRHSPEGYKGLRISYVPNSLAQSVIKDGPWTLHESGHFKHDASGIVPTTAGPPYSGSGVPYAAYCNAAGALAVNHGFSLMQPYYFPFVRRRGDILEGFFDYRPRNEQEAAVEAISTDWGASWIFKGEALALNPYCPWDPTDPDNLNVNVNGVKTAYGSSSANAADNGLGHPVVLNINGVQRIYQLNRANNHIDSDQLVVHTLRPSPEGSLSKLPDFGYVSPLASGGYPKLESTATATSGLVNPDAILGAAPTGTTTAVLYVEKTLNGDTSFPAAQQCSNTPAFALTNLINGKPRKPNHDVTAVRVATTTDGVNFTDVGVASGLSDPTTVALNGIRYLGSGSILPLADGRYGMFFGAGNCLDNDSDGFHFIGYAETTNRVTRPSDLLSWRVVNGLDNPILSTDTVTDPSGPRPYPLNPPIVNVSGADALSAAQVAPFAPVAGGYNSNFFSGRVYDPQALYTDSQTVTIVFAGYDTPQPSNNLGDYRSIGRFQVQFPRYYIAAPF</sequence>
<dbReference type="Gene3D" id="2.115.10.20">
    <property type="entry name" value="Glycosyl hydrolase domain, family 43"/>
    <property type="match status" value="1"/>
</dbReference>
<evidence type="ECO:0000256" key="1">
    <source>
        <dbReference type="SAM" id="SignalP"/>
    </source>
</evidence>